<dbReference type="GeneID" id="20077482"/>
<dbReference type="SUPFAM" id="SSF50156">
    <property type="entry name" value="PDZ domain-like"/>
    <property type="match status" value="1"/>
</dbReference>
<dbReference type="InterPro" id="IPR001763">
    <property type="entry name" value="Rhodanese-like_dom"/>
</dbReference>
<dbReference type="Pfam" id="PF00595">
    <property type="entry name" value="PDZ"/>
    <property type="match status" value="1"/>
</dbReference>
<gene>
    <name evidence="10" type="ORF">H310_00432</name>
</gene>
<sequence length="1301" mass="143226">MAAAAESGTNFSAPHESMQETLLHEDVEECKEADVSDDDGPTTEGAESPTVNEHHPETSTASTTNGIEHGRRSHGNPPPALEENGGAESIDDVGSLAYLRKSIDVEDIDVPISTDDLMRSLDAELDKRRPDTYIITQLCRDLGEIPSKWRARVWKELLCPGGIKADLPWDVISMMEQDDPNQRVIRADAPRTRAKDFAPHSRECVEQTLVHLLTYYCKCKNIRYKQGMNEVLAPFLLLRGDLSSTSPSSGWTDAVVYQCFYTFIDKYLTNVFSDREFRSLQCSMRLLRLLLQYHDPNLCAHLDQHDMSPELYVTPWFITFFTRNESPDLVFALWDTVLLEDDPCLLHFFALALLEDSRDRVMEADVAELPQVLARLTFTSVEHVKELTTIAQDRLACTPASFRKDVMLVCYRPLTDRSLPALRQMGAAPCLNVHPQEVVAHMVSKIQTNHAPNGLALLLLDCRPFSAFQDFHFSLSYHIDPDVLASPEAFNVLLDGFGRMKECHFCFLGDSSIAQQRVSSDDPATSASVSSNGPASPSGDCDMHVTRFVLLFLQHGFQHVSKVQGGIEALRAEVAALADVDVQDQLTVGEWNDVDDPSSLKAKAKKLLLGKLPTLTQRFRGAIKPFVKKPQSTSSADDGDGSGNTTTQGPLVDEEEWVEVVVRSKEVLKRTSSSSTIAPVKQVLFGPGKLGILFKGIDKSPITVDSVVPKGQADLTNQVERGDVLIAIAGQSVRGMKFHQVMDLLHAAARPMTLEFSHPSTRHLDVLDALSLPPHAPTMLRNGPYSISLLWDSVAGASRYQLQFALQSEHRFHPWATVAVKNRTAGGVALLDHIAAPAETAGTLVGLEPNEKYLVRLRCGTDTTWGVYSEASAVLTTLPLDTPSRQPPTQSLSPRTTPSPSSVVFLAGECPDVVELGLFYYRVLIGLRARSGPSYEAPTVEVALDKGSLIKCEEKVTRGPYVFVRLQDTELWAFETTVDNAAVLERLAFEDKPEGAVKLVDKAVASTTSHPQPPPSPQPPSLVAPSGLDVHAPTMTSLVVSWEALLDPFVVKYQLQYSKNSFGAMWATKDVSGQLNSCVLAHLSPGTSYVVRIRAGYESAWGPFSAKSETVKTLEDDQPTKASSNPKFFNAFVERAAETAAVAARTVSARLTRTVSQDNMDDAAMTKDMMDLPSLVVNVDEMKAASKEFRWFAAKKVSGDVEWTCDLVVSHGYVMAICPDADRPGWGRVEDKRQLKLLSKITSKRGVQTSVVFHFKKVEGSDDQDMETLEFLIHDRQGCLQLVKERFLAITAKPGASCTST</sequence>
<dbReference type="OrthoDB" id="1668230at2759"/>
<feature type="compositionally biased region" description="Low complexity" evidence="5">
    <location>
        <begin position="887"/>
        <end position="899"/>
    </location>
</feature>
<evidence type="ECO:0000256" key="2">
    <source>
        <dbReference type="ARBA" id="ARBA00014207"/>
    </source>
</evidence>
<dbReference type="InterPro" id="IPR039755">
    <property type="entry name" value="TBC1D23"/>
</dbReference>
<keyword evidence="3" id="KW-0217">Developmental protein</keyword>
<dbReference type="Pfam" id="PF00041">
    <property type="entry name" value="fn3"/>
    <property type="match status" value="1"/>
</dbReference>
<feature type="domain" description="Rab-GAP TBC" evidence="6">
    <location>
        <begin position="144"/>
        <end position="341"/>
    </location>
</feature>
<reference evidence="10" key="1">
    <citation type="submission" date="2013-12" db="EMBL/GenBank/DDBJ databases">
        <title>The Genome Sequence of Aphanomyces invadans NJM9701.</title>
        <authorList>
            <consortium name="The Broad Institute Genomics Platform"/>
            <person name="Russ C."/>
            <person name="Tyler B."/>
            <person name="van West P."/>
            <person name="Dieguez-Uribeondo J."/>
            <person name="Young S.K."/>
            <person name="Zeng Q."/>
            <person name="Gargeya S."/>
            <person name="Fitzgerald M."/>
            <person name="Abouelleil A."/>
            <person name="Alvarado L."/>
            <person name="Chapman S.B."/>
            <person name="Gainer-Dewar J."/>
            <person name="Goldberg J."/>
            <person name="Griggs A."/>
            <person name="Gujja S."/>
            <person name="Hansen M."/>
            <person name="Howarth C."/>
            <person name="Imamovic A."/>
            <person name="Ireland A."/>
            <person name="Larimer J."/>
            <person name="McCowan C."/>
            <person name="Murphy C."/>
            <person name="Pearson M."/>
            <person name="Poon T.W."/>
            <person name="Priest M."/>
            <person name="Roberts A."/>
            <person name="Saif S."/>
            <person name="Shea T."/>
            <person name="Sykes S."/>
            <person name="Wortman J."/>
            <person name="Nusbaum C."/>
            <person name="Birren B."/>
        </authorList>
    </citation>
    <scope>NUCLEOTIDE SEQUENCE [LARGE SCALE GENOMIC DNA]</scope>
    <source>
        <strain evidence="10">NJM9701</strain>
    </source>
</reference>
<dbReference type="InterPro" id="IPR035969">
    <property type="entry name" value="Rab-GAP_TBC_sf"/>
</dbReference>
<dbReference type="Gene3D" id="2.30.42.10">
    <property type="match status" value="1"/>
</dbReference>
<evidence type="ECO:0000259" key="7">
    <source>
        <dbReference type="PROSITE" id="PS50106"/>
    </source>
</evidence>
<evidence type="ECO:0000259" key="9">
    <source>
        <dbReference type="PROSITE" id="PS50853"/>
    </source>
</evidence>
<dbReference type="STRING" id="157072.A0A024UWK8"/>
<feature type="domain" description="Fibronectin type-III" evidence="9">
    <location>
        <begin position="1024"/>
        <end position="1116"/>
    </location>
</feature>
<dbReference type="PANTHER" id="PTHR13297">
    <property type="entry name" value="TBC1 DOMAIN FAMILY MEMBER 23-RELATED"/>
    <property type="match status" value="1"/>
</dbReference>
<dbReference type="InterPro" id="IPR036034">
    <property type="entry name" value="PDZ_sf"/>
</dbReference>
<dbReference type="Gene3D" id="1.10.472.80">
    <property type="entry name" value="Ypt/Rab-GAP domain of gyp1p, domain 3"/>
    <property type="match status" value="1"/>
</dbReference>
<evidence type="ECO:0000259" key="6">
    <source>
        <dbReference type="PROSITE" id="PS50086"/>
    </source>
</evidence>
<evidence type="ECO:0000259" key="8">
    <source>
        <dbReference type="PROSITE" id="PS50206"/>
    </source>
</evidence>
<protein>
    <recommendedName>
        <fullName evidence="2">TBC1 domain family member 23</fullName>
    </recommendedName>
</protein>
<organism evidence="10">
    <name type="scientific">Aphanomyces invadans</name>
    <dbReference type="NCBI Taxonomy" id="157072"/>
    <lineage>
        <taxon>Eukaryota</taxon>
        <taxon>Sar</taxon>
        <taxon>Stramenopiles</taxon>
        <taxon>Oomycota</taxon>
        <taxon>Saprolegniomycetes</taxon>
        <taxon>Saprolegniales</taxon>
        <taxon>Verrucalvaceae</taxon>
        <taxon>Aphanomyces</taxon>
    </lineage>
</organism>
<evidence type="ECO:0000256" key="4">
    <source>
        <dbReference type="ARBA" id="ARBA00023034"/>
    </source>
</evidence>
<dbReference type="InterPro" id="IPR000195">
    <property type="entry name" value="Rab-GAP-TBC_dom"/>
</dbReference>
<dbReference type="SMART" id="SM00164">
    <property type="entry name" value="TBC"/>
    <property type="match status" value="1"/>
</dbReference>
<feature type="region of interest" description="Disordered" evidence="5">
    <location>
        <begin position="879"/>
        <end position="899"/>
    </location>
</feature>
<feature type="compositionally biased region" description="Polar residues" evidence="5">
    <location>
        <begin position="519"/>
        <end position="535"/>
    </location>
</feature>
<dbReference type="GO" id="GO:0042147">
    <property type="term" value="P:retrograde transport, endosome to Golgi"/>
    <property type="evidence" value="ECO:0007669"/>
    <property type="project" value="InterPro"/>
</dbReference>
<dbReference type="PROSITE" id="PS50206">
    <property type="entry name" value="RHODANESE_3"/>
    <property type="match status" value="1"/>
</dbReference>
<comment type="subcellular location">
    <subcellularLocation>
        <location evidence="1">Golgi apparatus</location>
        <location evidence="1">trans-Golgi network</location>
    </subcellularLocation>
</comment>
<feature type="domain" description="Fibronectin type-III" evidence="9">
    <location>
        <begin position="773"/>
        <end position="880"/>
    </location>
</feature>
<feature type="domain" description="PDZ" evidence="7">
    <location>
        <begin position="688"/>
        <end position="760"/>
    </location>
</feature>
<evidence type="ECO:0000256" key="3">
    <source>
        <dbReference type="ARBA" id="ARBA00022473"/>
    </source>
</evidence>
<evidence type="ECO:0000256" key="1">
    <source>
        <dbReference type="ARBA" id="ARBA00004601"/>
    </source>
</evidence>
<dbReference type="Gene3D" id="2.60.40.10">
    <property type="entry name" value="Immunoglobulins"/>
    <property type="match status" value="2"/>
</dbReference>
<dbReference type="SMART" id="SM00228">
    <property type="entry name" value="PDZ"/>
    <property type="match status" value="1"/>
</dbReference>
<dbReference type="InterPro" id="IPR001478">
    <property type="entry name" value="PDZ"/>
</dbReference>
<dbReference type="GO" id="GO:0099041">
    <property type="term" value="P:vesicle tethering to Golgi"/>
    <property type="evidence" value="ECO:0007669"/>
    <property type="project" value="TreeGrafter"/>
</dbReference>
<dbReference type="PROSITE" id="PS50086">
    <property type="entry name" value="TBC_RABGAP"/>
    <property type="match status" value="1"/>
</dbReference>
<dbReference type="SUPFAM" id="SSF47923">
    <property type="entry name" value="Ypt/Rab-GAP domain of gyp1p"/>
    <property type="match status" value="2"/>
</dbReference>
<dbReference type="InterPro" id="IPR013783">
    <property type="entry name" value="Ig-like_fold"/>
</dbReference>
<proteinExistence type="predicted"/>
<dbReference type="GO" id="GO:0005802">
    <property type="term" value="C:trans-Golgi network"/>
    <property type="evidence" value="ECO:0007669"/>
    <property type="project" value="TreeGrafter"/>
</dbReference>
<dbReference type="InterPro" id="IPR036873">
    <property type="entry name" value="Rhodanese-like_dom_sf"/>
</dbReference>
<dbReference type="EMBL" id="KI913952">
    <property type="protein sequence ID" value="ETW10043.1"/>
    <property type="molecule type" value="Genomic_DNA"/>
</dbReference>
<dbReference type="Gene3D" id="1.10.8.270">
    <property type="entry name" value="putative rabgap domain of human tbc1 domain family member 14 like domains"/>
    <property type="match status" value="1"/>
</dbReference>
<dbReference type="eggNOG" id="KOG3636">
    <property type="taxonomic scope" value="Eukaryota"/>
</dbReference>
<feature type="region of interest" description="Disordered" evidence="5">
    <location>
        <begin position="626"/>
        <end position="650"/>
    </location>
</feature>
<name>A0A024UWK8_9STRA</name>
<feature type="region of interest" description="Disordered" evidence="5">
    <location>
        <begin position="519"/>
        <end position="538"/>
    </location>
</feature>
<dbReference type="SUPFAM" id="SSF49265">
    <property type="entry name" value="Fibronectin type III"/>
    <property type="match status" value="1"/>
</dbReference>
<feature type="compositionally biased region" description="Basic and acidic residues" evidence="5">
    <location>
        <begin position="22"/>
        <end position="34"/>
    </location>
</feature>
<dbReference type="PANTHER" id="PTHR13297:SF5">
    <property type="entry name" value="TBC1 DOMAIN FAMILY MEMBER 23"/>
    <property type="match status" value="1"/>
</dbReference>
<dbReference type="Pfam" id="PF00566">
    <property type="entry name" value="RabGAP-TBC"/>
    <property type="match status" value="1"/>
</dbReference>
<feature type="domain" description="Rhodanese" evidence="8">
    <location>
        <begin position="453"/>
        <end position="579"/>
    </location>
</feature>
<dbReference type="PROSITE" id="PS50853">
    <property type="entry name" value="FN3"/>
    <property type="match status" value="2"/>
</dbReference>
<evidence type="ECO:0000256" key="5">
    <source>
        <dbReference type="SAM" id="MobiDB-lite"/>
    </source>
</evidence>
<dbReference type="PROSITE" id="PS50106">
    <property type="entry name" value="PDZ"/>
    <property type="match status" value="1"/>
</dbReference>
<dbReference type="GO" id="GO:0005829">
    <property type="term" value="C:cytosol"/>
    <property type="evidence" value="ECO:0007669"/>
    <property type="project" value="GOC"/>
</dbReference>
<dbReference type="CDD" id="cd00063">
    <property type="entry name" value="FN3"/>
    <property type="match status" value="2"/>
</dbReference>
<feature type="compositionally biased region" description="Pro residues" evidence="5">
    <location>
        <begin position="1011"/>
        <end position="1022"/>
    </location>
</feature>
<dbReference type="InterPro" id="IPR036116">
    <property type="entry name" value="FN3_sf"/>
</dbReference>
<dbReference type="RefSeq" id="XP_008861454.1">
    <property type="nucleotide sequence ID" value="XM_008863232.1"/>
</dbReference>
<evidence type="ECO:0000313" key="10">
    <source>
        <dbReference type="EMBL" id="ETW10043.1"/>
    </source>
</evidence>
<feature type="region of interest" description="Disordered" evidence="5">
    <location>
        <begin position="1004"/>
        <end position="1027"/>
    </location>
</feature>
<dbReference type="InterPro" id="IPR003961">
    <property type="entry name" value="FN3_dom"/>
</dbReference>
<accession>A0A024UWK8</accession>
<dbReference type="SUPFAM" id="SSF52821">
    <property type="entry name" value="Rhodanese/Cell cycle control phosphatase"/>
    <property type="match status" value="1"/>
</dbReference>
<feature type="region of interest" description="Disordered" evidence="5">
    <location>
        <begin position="1"/>
        <end position="88"/>
    </location>
</feature>
<keyword evidence="4" id="KW-0333">Golgi apparatus</keyword>
<dbReference type="VEuPathDB" id="FungiDB:H310_00432"/>
<dbReference type="SMART" id="SM00060">
    <property type="entry name" value="FN3"/>
    <property type="match status" value="2"/>
</dbReference>